<sequence length="78" mass="8457">MEALSKLINGDDVWLHNPERKHSLLDSRPQNSTSIFVATGGTSGMPRFARHTWGTMSAAVTGLQGVLGNEPICSWCCL</sequence>
<accession>A0A382T793</accession>
<evidence type="ECO:0000313" key="1">
    <source>
        <dbReference type="EMBL" id="SVD17347.1"/>
    </source>
</evidence>
<evidence type="ECO:0008006" key="2">
    <source>
        <dbReference type="Google" id="ProtNLM"/>
    </source>
</evidence>
<organism evidence="1">
    <name type="scientific">marine metagenome</name>
    <dbReference type="NCBI Taxonomy" id="408172"/>
    <lineage>
        <taxon>unclassified sequences</taxon>
        <taxon>metagenomes</taxon>
        <taxon>ecological metagenomes</taxon>
    </lineage>
</organism>
<dbReference type="EMBL" id="UINC01134053">
    <property type="protein sequence ID" value="SVD17347.1"/>
    <property type="molecule type" value="Genomic_DNA"/>
</dbReference>
<name>A0A382T793_9ZZZZ</name>
<dbReference type="SUPFAM" id="SSF56801">
    <property type="entry name" value="Acetyl-CoA synthetase-like"/>
    <property type="match status" value="1"/>
</dbReference>
<gene>
    <name evidence="1" type="ORF">METZ01_LOCUS370201</name>
</gene>
<reference evidence="1" key="1">
    <citation type="submission" date="2018-05" db="EMBL/GenBank/DDBJ databases">
        <authorList>
            <person name="Lanie J.A."/>
            <person name="Ng W.-L."/>
            <person name="Kazmierczak K.M."/>
            <person name="Andrzejewski T.M."/>
            <person name="Davidsen T.M."/>
            <person name="Wayne K.J."/>
            <person name="Tettelin H."/>
            <person name="Glass J.I."/>
            <person name="Rusch D."/>
            <person name="Podicherti R."/>
            <person name="Tsui H.-C.T."/>
            <person name="Winkler M.E."/>
        </authorList>
    </citation>
    <scope>NUCLEOTIDE SEQUENCE</scope>
</reference>
<proteinExistence type="predicted"/>
<protein>
    <recommendedName>
        <fullName evidence="2">AMP-dependent synthetase/ligase domain-containing protein</fullName>
    </recommendedName>
</protein>
<feature type="non-terminal residue" evidence="1">
    <location>
        <position position="78"/>
    </location>
</feature>
<dbReference type="AlphaFoldDB" id="A0A382T793"/>